<name>A0A919S4I5_9ACTN</name>
<keyword evidence="3" id="KW-1185">Reference proteome</keyword>
<dbReference type="RefSeq" id="WP_212987136.1">
    <property type="nucleotide sequence ID" value="NZ_BAABEA010000051.1"/>
</dbReference>
<feature type="transmembrane region" description="Helical" evidence="1">
    <location>
        <begin position="186"/>
        <end position="205"/>
    </location>
</feature>
<feature type="transmembrane region" description="Helical" evidence="1">
    <location>
        <begin position="124"/>
        <end position="147"/>
    </location>
</feature>
<comment type="caution">
    <text evidence="2">The sequence shown here is derived from an EMBL/GenBank/DDBJ whole genome shotgun (WGS) entry which is preliminary data.</text>
</comment>
<feature type="transmembrane region" description="Helical" evidence="1">
    <location>
        <begin position="453"/>
        <end position="472"/>
    </location>
</feature>
<protein>
    <submittedName>
        <fullName evidence="2">Exporter of polyketide antibiotics</fullName>
    </submittedName>
</protein>
<sequence>MTGTWGLLRFMLRRERIGLPWWLLGATLLVLVQSTQSQNLYDSPEALERLRRTVGGNTAVIAMSGPTRLLDSIGGEVVFEIFAFVAIVVALMAMFLVGRHTRAEEETGRAELIRSARVGRQAPLAAALALAGLASLAVGILVFAAAAGTGLPVGGSILFGAATATVGLTFAGLTAVASQVFENTRAAYGSVGLVLGAAYVLRAAGDVGSGALSWFSPIGWGQRTFPYAGDRWWPLLLPLVSSVLLVTAAVALSRRRDFGAGLVPSRPGRARATRWLRDAYGLAWRLQRGNLAGWVVALGLLGVAYGAIADTIEQYIRDNPEIAEFLPGGAADVVDAYLALTFGMAALIAAAYGVAAVLRVRGEETSGRAEQVLATGTSRLTWLGGQLSVALAGSALGLLAFGLGEGAAYGATVSDAGQVPRLVGVAFAYLPAVWLIIAVVVLSLGWAPRPSAVLGWVAVGYCAVVTLFGDSFDLPGWARRGSPFAHTPQVPLVDPALTPLLVITALAAVALAAGYAGLRRRDVGY</sequence>
<feature type="transmembrane region" description="Helical" evidence="1">
    <location>
        <begin position="77"/>
        <end position="97"/>
    </location>
</feature>
<evidence type="ECO:0000313" key="3">
    <source>
        <dbReference type="Proteomes" id="UP000681340"/>
    </source>
</evidence>
<reference evidence="2" key="1">
    <citation type="submission" date="2021-03" db="EMBL/GenBank/DDBJ databases">
        <title>Whole genome shotgun sequence of Actinoplanes auranticolor NBRC 12245.</title>
        <authorList>
            <person name="Komaki H."/>
            <person name="Tamura T."/>
        </authorList>
    </citation>
    <scope>NUCLEOTIDE SEQUENCE</scope>
    <source>
        <strain evidence="2">NBRC 12245</strain>
    </source>
</reference>
<evidence type="ECO:0000313" key="2">
    <source>
        <dbReference type="EMBL" id="GIM64405.1"/>
    </source>
</evidence>
<dbReference type="EMBL" id="BOQL01000011">
    <property type="protein sequence ID" value="GIM64405.1"/>
    <property type="molecule type" value="Genomic_DNA"/>
</dbReference>
<keyword evidence="1" id="KW-0812">Transmembrane</keyword>
<dbReference type="Proteomes" id="UP000681340">
    <property type="component" value="Unassembled WGS sequence"/>
</dbReference>
<organism evidence="2 3">
    <name type="scientific">Actinoplanes auranticolor</name>
    <dbReference type="NCBI Taxonomy" id="47988"/>
    <lineage>
        <taxon>Bacteria</taxon>
        <taxon>Bacillati</taxon>
        <taxon>Actinomycetota</taxon>
        <taxon>Actinomycetes</taxon>
        <taxon>Micromonosporales</taxon>
        <taxon>Micromonosporaceae</taxon>
        <taxon>Actinoplanes</taxon>
    </lineage>
</organism>
<feature type="transmembrane region" description="Helical" evidence="1">
    <location>
        <begin position="153"/>
        <end position="174"/>
    </location>
</feature>
<accession>A0A919S4I5</accession>
<keyword evidence="1" id="KW-1133">Transmembrane helix</keyword>
<feature type="transmembrane region" description="Helical" evidence="1">
    <location>
        <begin position="496"/>
        <end position="518"/>
    </location>
</feature>
<feature type="transmembrane region" description="Helical" evidence="1">
    <location>
        <begin position="380"/>
        <end position="403"/>
    </location>
</feature>
<gene>
    <name evidence="2" type="ORF">Aau02nite_10160</name>
</gene>
<dbReference type="AlphaFoldDB" id="A0A919S4I5"/>
<evidence type="ECO:0000256" key="1">
    <source>
        <dbReference type="SAM" id="Phobius"/>
    </source>
</evidence>
<feature type="transmembrane region" description="Helical" evidence="1">
    <location>
        <begin position="232"/>
        <end position="252"/>
    </location>
</feature>
<feature type="transmembrane region" description="Helical" evidence="1">
    <location>
        <begin position="423"/>
        <end position="446"/>
    </location>
</feature>
<feature type="transmembrane region" description="Helical" evidence="1">
    <location>
        <begin position="336"/>
        <end position="360"/>
    </location>
</feature>
<proteinExistence type="predicted"/>
<keyword evidence="1" id="KW-0472">Membrane</keyword>
<feature type="transmembrane region" description="Helical" evidence="1">
    <location>
        <begin position="291"/>
        <end position="308"/>
    </location>
</feature>